<dbReference type="AlphaFoldDB" id="F4WII8"/>
<keyword evidence="3" id="KW-1185">Reference proteome</keyword>
<organism evidence="3">
    <name type="scientific">Acromyrmex echinatior</name>
    <name type="common">Panamanian leafcutter ant</name>
    <name type="synonym">Acromyrmex octospinosus echinatior</name>
    <dbReference type="NCBI Taxonomy" id="103372"/>
    <lineage>
        <taxon>Eukaryota</taxon>
        <taxon>Metazoa</taxon>
        <taxon>Ecdysozoa</taxon>
        <taxon>Arthropoda</taxon>
        <taxon>Hexapoda</taxon>
        <taxon>Insecta</taxon>
        <taxon>Pterygota</taxon>
        <taxon>Neoptera</taxon>
        <taxon>Endopterygota</taxon>
        <taxon>Hymenoptera</taxon>
        <taxon>Apocrita</taxon>
        <taxon>Aculeata</taxon>
        <taxon>Formicoidea</taxon>
        <taxon>Formicidae</taxon>
        <taxon>Myrmicinae</taxon>
        <taxon>Acromyrmex</taxon>
    </lineage>
</organism>
<proteinExistence type="predicted"/>
<feature type="region of interest" description="Disordered" evidence="1">
    <location>
        <begin position="41"/>
        <end position="87"/>
    </location>
</feature>
<accession>F4WII8</accession>
<sequence length="87" mass="10177">MVVQYLNTTGATIDRFSLRMKCPQPTFIFRAERLVQKLAFRREENGEEEQEEDEDGEAGREEAKTMIKKKTRRARTKRAALKRMGTP</sequence>
<dbReference type="InParanoid" id="F4WII8"/>
<dbReference type="EMBL" id="GL888176">
    <property type="protein sequence ID" value="EGI65924.1"/>
    <property type="molecule type" value="Genomic_DNA"/>
</dbReference>
<dbReference type="Proteomes" id="UP000007755">
    <property type="component" value="Unassembled WGS sequence"/>
</dbReference>
<gene>
    <name evidence="2" type="ORF">G5I_05512</name>
</gene>
<evidence type="ECO:0000256" key="1">
    <source>
        <dbReference type="SAM" id="MobiDB-lite"/>
    </source>
</evidence>
<feature type="compositionally biased region" description="Basic residues" evidence="1">
    <location>
        <begin position="66"/>
        <end position="81"/>
    </location>
</feature>
<reference evidence="2" key="1">
    <citation type="submission" date="2011-02" db="EMBL/GenBank/DDBJ databases">
        <title>The genome of the leaf-cutting ant Acromyrmex echinatior suggests key adaptations to social evolution and fungus farming.</title>
        <authorList>
            <person name="Nygaard S."/>
            <person name="Zhang G."/>
        </authorList>
    </citation>
    <scope>NUCLEOTIDE SEQUENCE</scope>
</reference>
<evidence type="ECO:0000313" key="3">
    <source>
        <dbReference type="Proteomes" id="UP000007755"/>
    </source>
</evidence>
<evidence type="ECO:0000313" key="2">
    <source>
        <dbReference type="EMBL" id="EGI65924.1"/>
    </source>
</evidence>
<name>F4WII8_ACREC</name>
<protein>
    <submittedName>
        <fullName evidence="2">Uncharacterized protein</fullName>
    </submittedName>
</protein>
<feature type="compositionally biased region" description="Acidic residues" evidence="1">
    <location>
        <begin position="45"/>
        <end position="56"/>
    </location>
</feature>